<evidence type="ECO:0000256" key="4">
    <source>
        <dbReference type="ARBA" id="ARBA00023136"/>
    </source>
</evidence>
<name>A0A0L7K3Y8_OPEBR</name>
<evidence type="ECO:0000313" key="7">
    <source>
        <dbReference type="EMBL" id="KOB57324.1"/>
    </source>
</evidence>
<dbReference type="EMBL" id="JTDY01011220">
    <property type="protein sequence ID" value="KOB57324.1"/>
    <property type="molecule type" value="Genomic_DNA"/>
</dbReference>
<dbReference type="PANTHER" id="PTHR20952:SF0">
    <property type="entry name" value="ADP-RIBOSYLATION FACTOR-LIKE PROTEIN 6-INTERACTING PROTEIN 1"/>
    <property type="match status" value="1"/>
</dbReference>
<feature type="transmembrane region" description="Helical" evidence="5">
    <location>
        <begin position="152"/>
        <end position="180"/>
    </location>
</feature>
<gene>
    <name evidence="7" type="ORF">OBRU01_25748</name>
</gene>
<dbReference type="InterPro" id="IPR052114">
    <property type="entry name" value="ER_autophagy_membrane_reg"/>
</dbReference>
<protein>
    <submittedName>
        <fullName evidence="7">ADP-ribosylation factor-like 6 interacting protein isoform 1</fullName>
    </submittedName>
</protein>
<feature type="domain" description="RETREG1-3/ARL6IP-like N-terminal reticulon-homology" evidence="6">
    <location>
        <begin position="20"/>
        <end position="178"/>
    </location>
</feature>
<dbReference type="AlphaFoldDB" id="A0A0L7K3Y8"/>
<comment type="subcellular location">
    <subcellularLocation>
        <location evidence="1">Membrane</location>
        <topology evidence="1">Multi-pass membrane protein</topology>
    </subcellularLocation>
</comment>
<evidence type="ECO:0000256" key="2">
    <source>
        <dbReference type="ARBA" id="ARBA00022692"/>
    </source>
</evidence>
<sequence>MIIFQDEQVKKLKRLLEGWRMALLTLKSVLLWEQQWHPAAIFSAVSFLYFLVWIMDLNSLATFAVAGLLLNFIDFIVPFVSNMIYGHSAWTGQHEKMFIDICNNIVVSYNKTFQNIRTFYSMRETSPTMYYIISISMLCTLTWIASSINNTFLLYILTSVMLLWPGLAHTGLFNSLFSLFNKAPKIPFLKSD</sequence>
<dbReference type="PANTHER" id="PTHR20952">
    <property type="entry name" value="ADP-RIBOSYLATION-LIKE FACTOR 6-INTERACTING PROTEIN"/>
    <property type="match status" value="1"/>
</dbReference>
<feature type="transmembrane region" description="Helical" evidence="5">
    <location>
        <begin position="60"/>
        <end position="80"/>
    </location>
</feature>
<dbReference type="Pfam" id="PF24456">
    <property type="entry name" value="RHD_RETREG1-3"/>
    <property type="match status" value="1"/>
</dbReference>
<keyword evidence="3 5" id="KW-1133">Transmembrane helix</keyword>
<dbReference type="STRING" id="104452.A0A0L7K3Y8"/>
<keyword evidence="8" id="KW-1185">Reference proteome</keyword>
<reference evidence="7 8" key="1">
    <citation type="journal article" date="2015" name="Genome Biol. Evol.">
        <title>The genome of winter moth (Operophtera brumata) provides a genomic perspective on sexual dimorphism and phenology.</title>
        <authorList>
            <person name="Derks M.F."/>
            <person name="Smit S."/>
            <person name="Salis L."/>
            <person name="Schijlen E."/>
            <person name="Bossers A."/>
            <person name="Mateman C."/>
            <person name="Pijl A.S."/>
            <person name="de Ridder D."/>
            <person name="Groenen M.A."/>
            <person name="Visser M.E."/>
            <person name="Megens H.J."/>
        </authorList>
    </citation>
    <scope>NUCLEOTIDE SEQUENCE [LARGE SCALE GENOMIC DNA]</scope>
    <source>
        <strain evidence="7">WM2013NL</strain>
        <tissue evidence="7">Head and thorax</tissue>
    </source>
</reference>
<evidence type="ECO:0000256" key="1">
    <source>
        <dbReference type="ARBA" id="ARBA00004141"/>
    </source>
</evidence>
<dbReference type="GO" id="GO:0016020">
    <property type="term" value="C:membrane"/>
    <property type="evidence" value="ECO:0007669"/>
    <property type="project" value="UniProtKB-SubCell"/>
</dbReference>
<accession>A0A0L7K3Y8</accession>
<keyword evidence="4 5" id="KW-0472">Membrane</keyword>
<evidence type="ECO:0000256" key="3">
    <source>
        <dbReference type="ARBA" id="ARBA00022989"/>
    </source>
</evidence>
<feature type="transmembrane region" description="Helical" evidence="5">
    <location>
        <begin position="128"/>
        <end position="146"/>
    </location>
</feature>
<comment type="caution">
    <text evidence="7">The sequence shown here is derived from an EMBL/GenBank/DDBJ whole genome shotgun (WGS) entry which is preliminary data.</text>
</comment>
<feature type="transmembrane region" description="Helical" evidence="5">
    <location>
        <begin position="36"/>
        <end position="54"/>
    </location>
</feature>
<organism evidence="7 8">
    <name type="scientific">Operophtera brumata</name>
    <name type="common">Winter moth</name>
    <name type="synonym">Phalaena brumata</name>
    <dbReference type="NCBI Taxonomy" id="104452"/>
    <lineage>
        <taxon>Eukaryota</taxon>
        <taxon>Metazoa</taxon>
        <taxon>Ecdysozoa</taxon>
        <taxon>Arthropoda</taxon>
        <taxon>Hexapoda</taxon>
        <taxon>Insecta</taxon>
        <taxon>Pterygota</taxon>
        <taxon>Neoptera</taxon>
        <taxon>Endopterygota</taxon>
        <taxon>Lepidoptera</taxon>
        <taxon>Glossata</taxon>
        <taxon>Ditrysia</taxon>
        <taxon>Geometroidea</taxon>
        <taxon>Geometridae</taxon>
        <taxon>Larentiinae</taxon>
        <taxon>Operophtera</taxon>
    </lineage>
</organism>
<dbReference type="InterPro" id="IPR057282">
    <property type="entry name" value="RETREG1-3-like_RHD"/>
</dbReference>
<dbReference type="Proteomes" id="UP000037510">
    <property type="component" value="Unassembled WGS sequence"/>
</dbReference>
<evidence type="ECO:0000256" key="5">
    <source>
        <dbReference type="SAM" id="Phobius"/>
    </source>
</evidence>
<evidence type="ECO:0000313" key="8">
    <source>
        <dbReference type="Proteomes" id="UP000037510"/>
    </source>
</evidence>
<evidence type="ECO:0000259" key="6">
    <source>
        <dbReference type="Pfam" id="PF24456"/>
    </source>
</evidence>
<keyword evidence="2 5" id="KW-0812">Transmembrane</keyword>
<dbReference type="GO" id="GO:0005783">
    <property type="term" value="C:endoplasmic reticulum"/>
    <property type="evidence" value="ECO:0007669"/>
    <property type="project" value="UniProtKB-ARBA"/>
</dbReference>
<proteinExistence type="predicted"/>